<dbReference type="GO" id="GO:0022625">
    <property type="term" value="C:cytosolic large ribosomal subunit"/>
    <property type="evidence" value="ECO:0007669"/>
    <property type="project" value="TreeGrafter"/>
</dbReference>
<dbReference type="Pfam" id="PF01294">
    <property type="entry name" value="Ribosomal_L13e"/>
    <property type="match status" value="1"/>
</dbReference>
<dbReference type="InterPro" id="IPR018256">
    <property type="entry name" value="Ribosomal_eL13_CS"/>
</dbReference>
<keyword evidence="7" id="KW-1185">Reference proteome</keyword>
<dbReference type="FunCoup" id="A0A286UQR7">
    <property type="interactions" value="392"/>
</dbReference>
<sequence>MACIIVECTENVARKRGVNKKENRKMGFAHNNVLHDNHFRKDWQRRVRTWFDQPGRKLRRRDARKAKAAALGVRPLEPLRPAVRAQTVRYNTKIREGRGFTLAELKEAGIGKKEARGVGIVVDHRRRNLSEEGKALNVERLKAYKAKLIVFPRKAGKPKKGDSTGDDLIAATTRIALPLPSGAAHEAPRQITAEEREFEAYRTLREYRSEARYEGRRKVRKAKKDEEEANKKK</sequence>
<proteinExistence type="inferred from homology"/>
<dbReference type="STRING" id="2282107.A0A286UQR7"/>
<evidence type="ECO:0000256" key="5">
    <source>
        <dbReference type="SAM" id="MobiDB-lite"/>
    </source>
</evidence>
<dbReference type="GO" id="GO:0003735">
    <property type="term" value="F:structural constituent of ribosome"/>
    <property type="evidence" value="ECO:0007669"/>
    <property type="project" value="InterPro"/>
</dbReference>
<gene>
    <name evidence="6" type="ORF">PNOK_0189000</name>
</gene>
<reference evidence="6 7" key="1">
    <citation type="journal article" date="2017" name="Mol. Ecol.">
        <title>Comparative and population genomic landscape of Phellinus noxius: A hypervariable fungus causing root rot in trees.</title>
        <authorList>
            <person name="Chung C.L."/>
            <person name="Lee T.J."/>
            <person name="Akiba M."/>
            <person name="Lee H.H."/>
            <person name="Kuo T.H."/>
            <person name="Liu D."/>
            <person name="Ke H.M."/>
            <person name="Yokoi T."/>
            <person name="Roa M.B."/>
            <person name="Lu M.J."/>
            <person name="Chang Y.Y."/>
            <person name="Ann P.J."/>
            <person name="Tsai J.N."/>
            <person name="Chen C.Y."/>
            <person name="Tzean S.S."/>
            <person name="Ota Y."/>
            <person name="Hattori T."/>
            <person name="Sahashi N."/>
            <person name="Liou R.F."/>
            <person name="Kikuchi T."/>
            <person name="Tsai I.J."/>
        </authorList>
    </citation>
    <scope>NUCLEOTIDE SEQUENCE [LARGE SCALE GENOMIC DNA]</scope>
    <source>
        <strain evidence="6 7">FFPRI411160</strain>
    </source>
</reference>
<dbReference type="EMBL" id="NBII01000002">
    <property type="protein sequence ID" value="PAV21933.1"/>
    <property type="molecule type" value="Genomic_DNA"/>
</dbReference>
<dbReference type="AlphaFoldDB" id="A0A286UQR7"/>
<dbReference type="PROSITE" id="PS01104">
    <property type="entry name" value="RIBOSOMAL_L13E"/>
    <property type="match status" value="1"/>
</dbReference>
<protein>
    <recommendedName>
        <fullName evidence="4">60S ribosomal protein L13</fullName>
    </recommendedName>
</protein>
<name>A0A286UQR7_9AGAM</name>
<dbReference type="GO" id="GO:0006412">
    <property type="term" value="P:translation"/>
    <property type="evidence" value="ECO:0007669"/>
    <property type="project" value="InterPro"/>
</dbReference>
<evidence type="ECO:0000256" key="1">
    <source>
        <dbReference type="ARBA" id="ARBA00005640"/>
    </source>
</evidence>
<evidence type="ECO:0000256" key="2">
    <source>
        <dbReference type="ARBA" id="ARBA00022980"/>
    </source>
</evidence>
<dbReference type="Gene3D" id="1.20.5.110">
    <property type="match status" value="1"/>
</dbReference>
<feature type="compositionally biased region" description="Basic and acidic residues" evidence="5">
    <location>
        <begin position="223"/>
        <end position="233"/>
    </location>
</feature>
<comment type="similarity">
    <text evidence="1 4">Belongs to the eukaryotic ribosomal protein eL13 family.</text>
</comment>
<evidence type="ECO:0000256" key="4">
    <source>
        <dbReference type="RuleBase" id="RU000572"/>
    </source>
</evidence>
<evidence type="ECO:0000313" key="7">
    <source>
        <dbReference type="Proteomes" id="UP000217199"/>
    </source>
</evidence>
<keyword evidence="3 4" id="KW-0687">Ribonucleoprotein</keyword>
<dbReference type="GO" id="GO:0003723">
    <property type="term" value="F:RNA binding"/>
    <property type="evidence" value="ECO:0007669"/>
    <property type="project" value="TreeGrafter"/>
</dbReference>
<feature type="region of interest" description="Disordered" evidence="5">
    <location>
        <begin position="211"/>
        <end position="233"/>
    </location>
</feature>
<evidence type="ECO:0000313" key="6">
    <source>
        <dbReference type="EMBL" id="PAV21933.1"/>
    </source>
</evidence>
<accession>A0A286UQR7</accession>
<dbReference type="OrthoDB" id="10264538at2759"/>
<dbReference type="PANTHER" id="PTHR11722">
    <property type="entry name" value="60S RIBOSOMAL PROTEIN L13"/>
    <property type="match status" value="1"/>
</dbReference>
<evidence type="ECO:0000256" key="3">
    <source>
        <dbReference type="ARBA" id="ARBA00023274"/>
    </source>
</evidence>
<dbReference type="HAMAP" id="MF_00499">
    <property type="entry name" value="Ribosomal_eL13"/>
    <property type="match status" value="1"/>
</dbReference>
<dbReference type="PANTHER" id="PTHR11722:SF0">
    <property type="entry name" value="LARGE RIBOSOMAL SUBUNIT PROTEIN EL13"/>
    <property type="match status" value="1"/>
</dbReference>
<keyword evidence="2 4" id="KW-0689">Ribosomal protein</keyword>
<dbReference type="InterPro" id="IPR001380">
    <property type="entry name" value="Ribosomal_eL13"/>
</dbReference>
<dbReference type="Proteomes" id="UP000217199">
    <property type="component" value="Unassembled WGS sequence"/>
</dbReference>
<organism evidence="6 7">
    <name type="scientific">Pyrrhoderma noxium</name>
    <dbReference type="NCBI Taxonomy" id="2282107"/>
    <lineage>
        <taxon>Eukaryota</taxon>
        <taxon>Fungi</taxon>
        <taxon>Dikarya</taxon>
        <taxon>Basidiomycota</taxon>
        <taxon>Agaricomycotina</taxon>
        <taxon>Agaricomycetes</taxon>
        <taxon>Hymenochaetales</taxon>
        <taxon>Hymenochaetaceae</taxon>
        <taxon>Pyrrhoderma</taxon>
    </lineage>
</organism>
<comment type="caution">
    <text evidence="6">The sequence shown here is derived from an EMBL/GenBank/DDBJ whole genome shotgun (WGS) entry which is preliminary data.</text>
</comment>
<dbReference type="InParanoid" id="A0A286UQR7"/>